<sequence length="133" mass="14435">MNAHLIVLVAGILGADLDFDVLAGPCCRRPVLTRRVVCRPHCFDVLAGDACTPTVTKTKKPTTEDTETAEPENSALETTGKADEPTRLHLPSAPSGASVVQPSPPRPQRYRVELRKICTPHGCEMQRVLVPIE</sequence>
<gene>
    <name evidence="2" type="ORF">Pan216_30160</name>
</gene>
<name>A0A518B596_9BACT</name>
<reference evidence="2 3" key="1">
    <citation type="submission" date="2019-02" db="EMBL/GenBank/DDBJ databases">
        <title>Deep-cultivation of Planctomycetes and their phenomic and genomic characterization uncovers novel biology.</title>
        <authorList>
            <person name="Wiegand S."/>
            <person name="Jogler M."/>
            <person name="Boedeker C."/>
            <person name="Pinto D."/>
            <person name="Vollmers J."/>
            <person name="Rivas-Marin E."/>
            <person name="Kohn T."/>
            <person name="Peeters S.H."/>
            <person name="Heuer A."/>
            <person name="Rast P."/>
            <person name="Oberbeckmann S."/>
            <person name="Bunk B."/>
            <person name="Jeske O."/>
            <person name="Meyerdierks A."/>
            <person name="Storesund J.E."/>
            <person name="Kallscheuer N."/>
            <person name="Luecker S."/>
            <person name="Lage O.M."/>
            <person name="Pohl T."/>
            <person name="Merkel B.J."/>
            <person name="Hornburger P."/>
            <person name="Mueller R.-W."/>
            <person name="Bruemmer F."/>
            <person name="Labrenz M."/>
            <person name="Spormann A.M."/>
            <person name="Op den Camp H."/>
            <person name="Overmann J."/>
            <person name="Amann R."/>
            <person name="Jetten M.S.M."/>
            <person name="Mascher T."/>
            <person name="Medema M.H."/>
            <person name="Devos D.P."/>
            <person name="Kaster A.-K."/>
            <person name="Ovreas L."/>
            <person name="Rohde M."/>
            <person name="Galperin M.Y."/>
            <person name="Jogler C."/>
        </authorList>
    </citation>
    <scope>NUCLEOTIDE SEQUENCE [LARGE SCALE GENOMIC DNA]</scope>
    <source>
        <strain evidence="2 3">Pan216</strain>
    </source>
</reference>
<organism evidence="2 3">
    <name type="scientific">Kolteria novifilia</name>
    <dbReference type="NCBI Taxonomy" id="2527975"/>
    <lineage>
        <taxon>Bacteria</taxon>
        <taxon>Pseudomonadati</taxon>
        <taxon>Planctomycetota</taxon>
        <taxon>Planctomycetia</taxon>
        <taxon>Kolteriales</taxon>
        <taxon>Kolteriaceae</taxon>
        <taxon>Kolteria</taxon>
    </lineage>
</organism>
<dbReference type="AlphaFoldDB" id="A0A518B596"/>
<dbReference type="Proteomes" id="UP000317093">
    <property type="component" value="Chromosome"/>
</dbReference>
<evidence type="ECO:0000256" key="1">
    <source>
        <dbReference type="SAM" id="MobiDB-lite"/>
    </source>
</evidence>
<evidence type="ECO:0000313" key="2">
    <source>
        <dbReference type="EMBL" id="QDU62149.1"/>
    </source>
</evidence>
<evidence type="ECO:0000313" key="3">
    <source>
        <dbReference type="Proteomes" id="UP000317093"/>
    </source>
</evidence>
<feature type="region of interest" description="Disordered" evidence="1">
    <location>
        <begin position="54"/>
        <end position="107"/>
    </location>
</feature>
<keyword evidence="3" id="KW-1185">Reference proteome</keyword>
<proteinExistence type="predicted"/>
<dbReference type="RefSeq" id="WP_145258689.1">
    <property type="nucleotide sequence ID" value="NZ_CP036279.1"/>
</dbReference>
<dbReference type="EMBL" id="CP036279">
    <property type="protein sequence ID" value="QDU62149.1"/>
    <property type="molecule type" value="Genomic_DNA"/>
</dbReference>
<protein>
    <submittedName>
        <fullName evidence="2">Uncharacterized protein</fullName>
    </submittedName>
</protein>
<dbReference type="KEGG" id="knv:Pan216_30160"/>
<accession>A0A518B596</accession>